<proteinExistence type="inferred from homology"/>
<sequence>MIKAKKIVVLFLLVLLIIFLTPKPIEKKKLTFSGHGVNIHFTGNPKDIGLIKVADFKYVRMDLIWSNIERRKKVYDFQNTGYDQLTQSLTNKGITPYYILDYSNKLYEQKNSIVTEKGRKAYCEFVAKATNRYKNNGIIWEIWNEPNIKYWETQPNYDDYVLLVERASKIIKKNDPSGFVVAPALAGVNWKSIWMKEVFKRGILNYIDGFSVHPYRETIPETVVQDYKALKKLIAEFTRKKIPIISGEWGYSTAKGWRGLNLTDDLQAAYAVRMFLINQYQRVPISIWYDWKNDGLDPNDGEHNFGLRGHDVTEPKLGYYAVKTVNNILNGFYFYKRLKTGNDNDYLIVFKDSLDRIKVAGWTTRNIHEVILPKNIYGKIITMYGEKIGTINKNDTRVILSSKPIYILPD</sequence>
<dbReference type="InterPro" id="IPR018087">
    <property type="entry name" value="Glyco_hydro_5_CS"/>
</dbReference>
<dbReference type="PANTHER" id="PTHR12631">
    <property type="entry name" value="ALPHA-L-IDURONIDASE"/>
    <property type="match status" value="1"/>
</dbReference>
<keyword evidence="4" id="KW-0624">Polysaccharide degradation</keyword>
<reference evidence="7 8" key="1">
    <citation type="submission" date="2019-11" db="EMBL/GenBank/DDBJ databases">
        <title>Terrilactibacillus tamarindus sp. nov. BCM23-1 isolated from bark of Tamarindus indica.</title>
        <authorList>
            <person name="Kingkaew E."/>
            <person name="Tanasupawat S."/>
        </authorList>
    </citation>
    <scope>NUCLEOTIDE SEQUENCE [LARGE SCALE GENOMIC DNA]</scope>
    <source>
        <strain evidence="7 8">BCM23-1</strain>
    </source>
</reference>
<evidence type="ECO:0000256" key="1">
    <source>
        <dbReference type="ARBA" id="ARBA00022801"/>
    </source>
</evidence>
<evidence type="ECO:0000313" key="7">
    <source>
        <dbReference type="EMBL" id="MTT32165.1"/>
    </source>
</evidence>
<organism evidence="7 8">
    <name type="scientific">Terrilactibacillus tamarindi</name>
    <dbReference type="NCBI Taxonomy" id="2599694"/>
    <lineage>
        <taxon>Bacteria</taxon>
        <taxon>Bacillati</taxon>
        <taxon>Bacillota</taxon>
        <taxon>Bacilli</taxon>
        <taxon>Bacillales</taxon>
        <taxon>Bacillaceae</taxon>
        <taxon>Terrilactibacillus</taxon>
    </lineage>
</organism>
<dbReference type="SUPFAM" id="SSF51445">
    <property type="entry name" value="(Trans)glycosidases"/>
    <property type="match status" value="1"/>
</dbReference>
<evidence type="ECO:0000313" key="8">
    <source>
        <dbReference type="Proteomes" id="UP000440978"/>
    </source>
</evidence>
<dbReference type="InterPro" id="IPR001547">
    <property type="entry name" value="Glyco_hydro_5"/>
</dbReference>
<dbReference type="Proteomes" id="UP000440978">
    <property type="component" value="Unassembled WGS sequence"/>
</dbReference>
<keyword evidence="1 5" id="KW-0378">Hydrolase</keyword>
<dbReference type="Pfam" id="PF00150">
    <property type="entry name" value="Cellulase"/>
    <property type="match status" value="1"/>
</dbReference>
<dbReference type="PANTHER" id="PTHR12631:SF10">
    <property type="entry name" value="BETA-XYLOSIDASE-LIKE PROTEIN-RELATED"/>
    <property type="match status" value="1"/>
</dbReference>
<comment type="caution">
    <text evidence="7">The sequence shown here is derived from an EMBL/GenBank/DDBJ whole genome shotgun (WGS) entry which is preliminary data.</text>
</comment>
<evidence type="ECO:0000256" key="5">
    <source>
        <dbReference type="RuleBase" id="RU361153"/>
    </source>
</evidence>
<feature type="domain" description="Glycoside hydrolase family 5" evidence="6">
    <location>
        <begin position="45"/>
        <end position="288"/>
    </location>
</feature>
<dbReference type="GO" id="GO:0030245">
    <property type="term" value="P:cellulose catabolic process"/>
    <property type="evidence" value="ECO:0007669"/>
    <property type="project" value="UniProtKB-KW"/>
</dbReference>
<evidence type="ECO:0000256" key="2">
    <source>
        <dbReference type="ARBA" id="ARBA00023001"/>
    </source>
</evidence>
<keyword evidence="8" id="KW-1185">Reference proteome</keyword>
<gene>
    <name evidence="7" type="ORF">GMB86_09115</name>
</gene>
<keyword evidence="3 5" id="KW-0326">Glycosidase</keyword>
<dbReference type="EMBL" id="WNHB01000013">
    <property type="protein sequence ID" value="MTT32165.1"/>
    <property type="molecule type" value="Genomic_DNA"/>
</dbReference>
<protein>
    <submittedName>
        <fullName evidence="7">Cellulase family glycosylhydrolase</fullName>
    </submittedName>
</protein>
<dbReference type="InterPro" id="IPR017853">
    <property type="entry name" value="GH"/>
</dbReference>
<evidence type="ECO:0000256" key="4">
    <source>
        <dbReference type="ARBA" id="ARBA00023326"/>
    </source>
</evidence>
<evidence type="ECO:0000256" key="3">
    <source>
        <dbReference type="ARBA" id="ARBA00023295"/>
    </source>
</evidence>
<dbReference type="InterPro" id="IPR051923">
    <property type="entry name" value="Glycosyl_Hydrolase_39"/>
</dbReference>
<evidence type="ECO:0000259" key="6">
    <source>
        <dbReference type="Pfam" id="PF00150"/>
    </source>
</evidence>
<accession>A0A6N8CT89</accession>
<name>A0A6N8CT89_9BACI</name>
<dbReference type="OrthoDB" id="9776971at2"/>
<dbReference type="RefSeq" id="WP_155218889.1">
    <property type="nucleotide sequence ID" value="NZ_WNHB01000013.1"/>
</dbReference>
<dbReference type="Gene3D" id="3.20.20.80">
    <property type="entry name" value="Glycosidases"/>
    <property type="match status" value="1"/>
</dbReference>
<dbReference type="AlphaFoldDB" id="A0A6N8CT89"/>
<dbReference type="GO" id="GO:0004553">
    <property type="term" value="F:hydrolase activity, hydrolyzing O-glycosyl compounds"/>
    <property type="evidence" value="ECO:0007669"/>
    <property type="project" value="InterPro"/>
</dbReference>
<keyword evidence="2" id="KW-0136">Cellulose degradation</keyword>
<dbReference type="PROSITE" id="PS00659">
    <property type="entry name" value="GLYCOSYL_HYDROL_F5"/>
    <property type="match status" value="1"/>
</dbReference>
<keyword evidence="4" id="KW-0119">Carbohydrate metabolism</keyword>
<comment type="similarity">
    <text evidence="5">Belongs to the glycosyl hydrolase 5 (cellulase A) family.</text>
</comment>